<dbReference type="EMBL" id="JH598357">
    <property type="status" value="NOT_ANNOTATED_CDS"/>
    <property type="molecule type" value="Genomic_DNA"/>
</dbReference>
<evidence type="ECO:0000313" key="1">
    <source>
        <dbReference type="EnsemblProtists" id="HpaP806970"/>
    </source>
</evidence>
<reference evidence="2" key="1">
    <citation type="journal article" date="2010" name="Science">
        <title>Signatures of adaptation to obligate biotrophy in the Hyaloperonospora arabidopsidis genome.</title>
        <authorList>
            <person name="Baxter L."/>
            <person name="Tripathy S."/>
            <person name="Ishaque N."/>
            <person name="Boot N."/>
            <person name="Cabral A."/>
            <person name="Kemen E."/>
            <person name="Thines M."/>
            <person name="Ah-Fong A."/>
            <person name="Anderson R."/>
            <person name="Badejoko W."/>
            <person name="Bittner-Eddy P."/>
            <person name="Boore J.L."/>
            <person name="Chibucos M.C."/>
            <person name="Coates M."/>
            <person name="Dehal P."/>
            <person name="Delehaunty K."/>
            <person name="Dong S."/>
            <person name="Downton P."/>
            <person name="Dumas B."/>
            <person name="Fabro G."/>
            <person name="Fronick C."/>
            <person name="Fuerstenberg S.I."/>
            <person name="Fulton L."/>
            <person name="Gaulin E."/>
            <person name="Govers F."/>
            <person name="Hughes L."/>
            <person name="Humphray S."/>
            <person name="Jiang R.H."/>
            <person name="Judelson H."/>
            <person name="Kamoun S."/>
            <person name="Kyung K."/>
            <person name="Meijer H."/>
            <person name="Minx P."/>
            <person name="Morris P."/>
            <person name="Nelson J."/>
            <person name="Phuntumart V."/>
            <person name="Qutob D."/>
            <person name="Rehmany A."/>
            <person name="Rougon-Cardoso A."/>
            <person name="Ryden P."/>
            <person name="Torto-Alalibo T."/>
            <person name="Studholme D."/>
            <person name="Wang Y."/>
            <person name="Win J."/>
            <person name="Wood J."/>
            <person name="Clifton S.W."/>
            <person name="Rogers J."/>
            <person name="Van den Ackerveken G."/>
            <person name="Jones J.D."/>
            <person name="McDowell J.M."/>
            <person name="Beynon J."/>
            <person name="Tyler B.M."/>
        </authorList>
    </citation>
    <scope>NUCLEOTIDE SEQUENCE [LARGE SCALE GENOMIC DNA]</scope>
    <source>
        <strain evidence="2">Emoy2</strain>
    </source>
</reference>
<dbReference type="EnsemblProtists" id="HpaT806970">
    <property type="protein sequence ID" value="HpaP806970"/>
    <property type="gene ID" value="HpaG806970"/>
</dbReference>
<organism evidence="1 2">
    <name type="scientific">Hyaloperonospora arabidopsidis (strain Emoy2)</name>
    <name type="common">Downy mildew agent</name>
    <name type="synonym">Peronospora arabidopsidis</name>
    <dbReference type="NCBI Taxonomy" id="559515"/>
    <lineage>
        <taxon>Eukaryota</taxon>
        <taxon>Sar</taxon>
        <taxon>Stramenopiles</taxon>
        <taxon>Oomycota</taxon>
        <taxon>Peronosporomycetes</taxon>
        <taxon>Peronosporales</taxon>
        <taxon>Peronosporaceae</taxon>
        <taxon>Hyaloperonospora</taxon>
    </lineage>
</organism>
<protein>
    <submittedName>
        <fullName evidence="1">Uncharacterized protein</fullName>
    </submittedName>
</protein>
<dbReference type="InParanoid" id="M4BKN7"/>
<dbReference type="HOGENOM" id="CLU_2502747_0_0_1"/>
<reference evidence="1" key="2">
    <citation type="submission" date="2015-06" db="UniProtKB">
        <authorList>
            <consortium name="EnsemblProtists"/>
        </authorList>
    </citation>
    <scope>IDENTIFICATION</scope>
    <source>
        <strain evidence="1">Emoy2</strain>
    </source>
</reference>
<accession>M4BKN7</accession>
<dbReference type="VEuPathDB" id="FungiDB:HpaG806970"/>
<dbReference type="AlphaFoldDB" id="M4BKN7"/>
<dbReference type="Proteomes" id="UP000011713">
    <property type="component" value="Unassembled WGS sequence"/>
</dbReference>
<proteinExistence type="predicted"/>
<sequence>MLSSYTGPRPFRCGACPRRNKATPRHLCDALRETKARLSRYTTMVRCSATCGGSQVELVREGSGKEEGIASFTRISWAMTADRFPL</sequence>
<keyword evidence="2" id="KW-1185">Reference proteome</keyword>
<name>M4BKN7_HYAAE</name>
<evidence type="ECO:0000313" key="2">
    <source>
        <dbReference type="Proteomes" id="UP000011713"/>
    </source>
</evidence>